<evidence type="ECO:0000256" key="4">
    <source>
        <dbReference type="ARBA" id="ARBA00022989"/>
    </source>
</evidence>
<dbReference type="InterPro" id="IPR008962">
    <property type="entry name" value="PapD-like_sf"/>
</dbReference>
<keyword evidence="5 8" id="KW-0472">Membrane</keyword>
<evidence type="ECO:0000256" key="5">
    <source>
        <dbReference type="ARBA" id="ARBA00023136"/>
    </source>
</evidence>
<reference evidence="11 12" key="1">
    <citation type="journal article" date="2014" name="Nat. Genet.">
        <title>Genome and transcriptome of the porcine whipworm Trichuris suis.</title>
        <authorList>
            <person name="Jex A.R."/>
            <person name="Nejsum P."/>
            <person name="Schwarz E.M."/>
            <person name="Hu L."/>
            <person name="Young N.D."/>
            <person name="Hall R.S."/>
            <person name="Korhonen P.K."/>
            <person name="Liao S."/>
            <person name="Thamsborg S."/>
            <person name="Xia J."/>
            <person name="Xu P."/>
            <person name="Wang S."/>
            <person name="Scheerlinck J.P."/>
            <person name="Hofmann A."/>
            <person name="Sternberg P.W."/>
            <person name="Wang J."/>
            <person name="Gasser R.B."/>
        </authorList>
    </citation>
    <scope>NUCLEOTIDE SEQUENCE [LARGE SCALE GENOMIC DNA]</scope>
    <source>
        <strain evidence="11">DCEP-RM93F</strain>
        <strain evidence="10">DCEP-RM93M</strain>
    </source>
</reference>
<dbReference type="InterPro" id="IPR013783">
    <property type="entry name" value="Ig-like_fold"/>
</dbReference>
<evidence type="ECO:0000313" key="12">
    <source>
        <dbReference type="Proteomes" id="UP000030764"/>
    </source>
</evidence>
<protein>
    <recommendedName>
        <fullName evidence="6">Major sperm protein</fullName>
    </recommendedName>
</protein>
<dbReference type="Proteomes" id="UP000030764">
    <property type="component" value="Unassembled WGS sequence"/>
</dbReference>
<evidence type="ECO:0000256" key="6">
    <source>
        <dbReference type="RuleBase" id="RU003425"/>
    </source>
</evidence>
<feature type="transmembrane region" description="Helical" evidence="8">
    <location>
        <begin position="220"/>
        <end position="236"/>
    </location>
</feature>
<feature type="non-terminal residue" evidence="11">
    <location>
        <position position="238"/>
    </location>
</feature>
<keyword evidence="4 8" id="KW-1133">Transmembrane helix</keyword>
<feature type="domain" description="MSP" evidence="9">
    <location>
        <begin position="3"/>
        <end position="119"/>
    </location>
</feature>
<dbReference type="AlphaFoldDB" id="A0A085N852"/>
<dbReference type="EMBL" id="KL367534">
    <property type="protein sequence ID" value="KFD65648.1"/>
    <property type="molecule type" value="Genomic_DNA"/>
</dbReference>
<comment type="subcellular location">
    <subcellularLocation>
        <location evidence="1">Membrane</location>
        <topology evidence="1">Single-pass type IV membrane protein</topology>
    </subcellularLocation>
</comment>
<dbReference type="PANTHER" id="PTHR10809:SF6">
    <property type="entry name" value="AT11025P-RELATED"/>
    <property type="match status" value="1"/>
</dbReference>
<evidence type="ECO:0000259" key="9">
    <source>
        <dbReference type="PROSITE" id="PS50202"/>
    </source>
</evidence>
<keyword evidence="6" id="KW-0963">Cytoplasm</keyword>
<evidence type="ECO:0000256" key="1">
    <source>
        <dbReference type="ARBA" id="ARBA00004211"/>
    </source>
</evidence>
<evidence type="ECO:0000313" key="11">
    <source>
        <dbReference type="EMBL" id="KFD65648.1"/>
    </source>
</evidence>
<dbReference type="Proteomes" id="UP000030758">
    <property type="component" value="Unassembled WGS sequence"/>
</dbReference>
<keyword evidence="6" id="KW-0206">Cytoskeleton</keyword>
<gene>
    <name evidence="10" type="ORF">M513_05877</name>
    <name evidence="11" type="ORF">M514_05877</name>
</gene>
<evidence type="ECO:0000313" key="10">
    <source>
        <dbReference type="EMBL" id="KFD53167.1"/>
    </source>
</evidence>
<feature type="region of interest" description="Disordered" evidence="7">
    <location>
        <begin position="151"/>
        <end position="178"/>
    </location>
</feature>
<comment type="function">
    <text evidence="6">Central component in molecular interactions underlying sperm crawling. Forms an extensive filament system that extends from sperm villipoda, along the leading edge of the pseudopod.</text>
</comment>
<dbReference type="GO" id="GO:0090158">
    <property type="term" value="P:endoplasmic reticulum membrane organization"/>
    <property type="evidence" value="ECO:0007669"/>
    <property type="project" value="TreeGrafter"/>
</dbReference>
<accession>A0A085N852</accession>
<name>A0A085N852_9BILA</name>
<organism evidence="11">
    <name type="scientific">Trichuris suis</name>
    <name type="common">pig whipworm</name>
    <dbReference type="NCBI Taxonomy" id="68888"/>
    <lineage>
        <taxon>Eukaryota</taxon>
        <taxon>Metazoa</taxon>
        <taxon>Ecdysozoa</taxon>
        <taxon>Nematoda</taxon>
        <taxon>Enoplea</taxon>
        <taxon>Dorylaimia</taxon>
        <taxon>Trichinellida</taxon>
        <taxon>Trichuridae</taxon>
        <taxon>Trichuris</taxon>
    </lineage>
</organism>
<dbReference type="Gene3D" id="2.60.40.10">
    <property type="entry name" value="Immunoglobulins"/>
    <property type="match status" value="1"/>
</dbReference>
<dbReference type="SUPFAM" id="SSF49354">
    <property type="entry name" value="PapD-like"/>
    <property type="match status" value="1"/>
</dbReference>
<proteinExistence type="inferred from homology"/>
<evidence type="ECO:0000256" key="7">
    <source>
        <dbReference type="SAM" id="MobiDB-lite"/>
    </source>
</evidence>
<dbReference type="InterPro" id="IPR000535">
    <property type="entry name" value="MSP_dom"/>
</dbReference>
<comment type="similarity">
    <text evidence="2">Belongs to the VAMP-associated protein (VAP) (TC 9.B.17) family.</text>
</comment>
<dbReference type="GO" id="GO:0005886">
    <property type="term" value="C:plasma membrane"/>
    <property type="evidence" value="ECO:0007669"/>
    <property type="project" value="TreeGrafter"/>
</dbReference>
<dbReference type="GO" id="GO:0061817">
    <property type="term" value="P:endoplasmic reticulum-plasma membrane tethering"/>
    <property type="evidence" value="ECO:0007669"/>
    <property type="project" value="TreeGrafter"/>
</dbReference>
<dbReference type="PROSITE" id="PS50202">
    <property type="entry name" value="MSP"/>
    <property type="match status" value="1"/>
</dbReference>
<keyword evidence="12" id="KW-1185">Reference proteome</keyword>
<dbReference type="GO" id="GO:0005789">
    <property type="term" value="C:endoplasmic reticulum membrane"/>
    <property type="evidence" value="ECO:0007669"/>
    <property type="project" value="InterPro"/>
</dbReference>
<evidence type="ECO:0000256" key="3">
    <source>
        <dbReference type="ARBA" id="ARBA00022692"/>
    </source>
</evidence>
<dbReference type="PANTHER" id="PTHR10809">
    <property type="entry name" value="VESICLE-ASSOCIATED MEMBRANE PROTEIN-ASSOCIATED PROTEIN"/>
    <property type="match status" value="1"/>
</dbReference>
<dbReference type="Pfam" id="PF00635">
    <property type="entry name" value="Motile_Sperm"/>
    <property type="match status" value="1"/>
</dbReference>
<keyword evidence="3 8" id="KW-0812">Transmembrane</keyword>
<dbReference type="EMBL" id="KL363219">
    <property type="protein sequence ID" value="KFD53167.1"/>
    <property type="molecule type" value="Genomic_DNA"/>
</dbReference>
<sequence length="238" mass="27647">MKTIEVEPDELLILGKHYYQRLQHFSLKNLSNQRLAYKVRATHPNNYIVKPAVGFLDPKDSVLIRVLLYKYTDEVFMEKHYLQVLALPVGLEDPVSRDQFWKEAVQKNVVPSSMKLRIRFSKASSKRFMRSRHNATTEYLLKALEKVGEGSKESQQVRQASKEPLVEEQVPSKAKAEQKQKWSFDTSASKTPVVFLDVEQNEQFIMYHDFAHYIETHSHILTWVVCVTLALIIIAGRK</sequence>
<evidence type="ECO:0000256" key="8">
    <source>
        <dbReference type="SAM" id="Phobius"/>
    </source>
</evidence>
<dbReference type="InterPro" id="IPR016763">
    <property type="entry name" value="VAP"/>
</dbReference>
<evidence type="ECO:0000256" key="2">
    <source>
        <dbReference type="ARBA" id="ARBA00008932"/>
    </source>
</evidence>